<accession>A0AAI8STJ4</accession>
<evidence type="ECO:0000313" key="2">
    <source>
        <dbReference type="Proteomes" id="UP000327362"/>
    </source>
</evidence>
<evidence type="ECO:0000313" key="1">
    <source>
        <dbReference type="EMBL" id="BBN50876.1"/>
    </source>
</evidence>
<gene>
    <name evidence="1" type="ORF">JPH1_53510</name>
</gene>
<organism evidence="1 2">
    <name type="scientific">Mycobacterium avium subsp. hominissuis</name>
    <dbReference type="NCBI Taxonomy" id="439334"/>
    <lineage>
        <taxon>Bacteria</taxon>
        <taxon>Bacillati</taxon>
        <taxon>Actinomycetota</taxon>
        <taxon>Actinomycetes</taxon>
        <taxon>Mycobacteriales</taxon>
        <taxon>Mycobacteriaceae</taxon>
        <taxon>Mycobacterium</taxon>
        <taxon>Mycobacterium avium complex (MAC)</taxon>
    </lineage>
</organism>
<protein>
    <submittedName>
        <fullName evidence="1">Uncharacterized protein</fullName>
    </submittedName>
</protein>
<geneLocation type="plasmid" evidence="1 2">
    <name>p1-JPH1</name>
</geneLocation>
<dbReference type="EMBL" id="AP020327">
    <property type="protein sequence ID" value="BBN50876.1"/>
    <property type="molecule type" value="Genomic_DNA"/>
</dbReference>
<reference evidence="1 2" key="1">
    <citation type="submission" date="2019-09" db="EMBL/GenBank/DDBJ databases">
        <title>Complete genome sequence of Mycobacterium avium subsp. hominissuis strain JP-H-1.</title>
        <authorList>
            <person name="Kinoshita Y."/>
            <person name="Niwa H."/>
            <person name="Uchida-Fujii E."/>
            <person name="Nukada T."/>
        </authorList>
    </citation>
    <scope>NUCLEOTIDE SEQUENCE [LARGE SCALE GENOMIC DNA]</scope>
    <source>
        <strain evidence="1 2">JP-H-1</strain>
        <plasmid evidence="1 2">p1-JPH1</plasmid>
    </source>
</reference>
<dbReference type="Proteomes" id="UP000327362">
    <property type="component" value="Plasmid p1-JPH1"/>
</dbReference>
<keyword evidence="1" id="KW-0614">Plasmid</keyword>
<dbReference type="RefSeq" id="WP_095785679.1">
    <property type="nucleotide sequence ID" value="NZ_AP020327.1"/>
</dbReference>
<dbReference type="Gene3D" id="1.10.10.60">
    <property type="entry name" value="Homeodomain-like"/>
    <property type="match status" value="1"/>
</dbReference>
<dbReference type="AlphaFoldDB" id="A0AAI8STJ4"/>
<proteinExistence type="predicted"/>
<name>A0AAI8STJ4_MYCAV</name>
<sequence>MAFDDLSEDAMAAASGKVAAAALRAARLEATRLLLAGPGAGAGDDPVDALEVLMASNPEDPRYELLSAFEKTWSLLVVRILATVGDPGPAIEDARRRGVTVPAIAKSLGVSHQAIYSRYADVVRKQR</sequence>